<comment type="caution">
    <text evidence="1">The sequence shown here is derived from an EMBL/GenBank/DDBJ whole genome shotgun (WGS) entry which is preliminary data.</text>
</comment>
<dbReference type="EMBL" id="JAVDRP010000021">
    <property type="protein sequence ID" value="MDR6412609.1"/>
    <property type="molecule type" value="Genomic_DNA"/>
</dbReference>
<name>A0ABU1M156_9BURK</name>
<evidence type="ECO:0000313" key="1">
    <source>
        <dbReference type="EMBL" id="MDR6412609.1"/>
    </source>
</evidence>
<dbReference type="PANTHER" id="PTHR35564">
    <property type="match status" value="1"/>
</dbReference>
<dbReference type="Proteomes" id="UP001264340">
    <property type="component" value="Unassembled WGS sequence"/>
</dbReference>
<accession>A0ABU1M156</accession>
<dbReference type="PANTHER" id="PTHR35564:SF4">
    <property type="entry name" value="CYTOPLASMIC PROTEIN"/>
    <property type="match status" value="1"/>
</dbReference>
<proteinExistence type="predicted"/>
<dbReference type="Pfam" id="PF06996">
    <property type="entry name" value="T6SS_TssG"/>
    <property type="match status" value="1"/>
</dbReference>
<dbReference type="InterPro" id="IPR010732">
    <property type="entry name" value="T6SS_TssG-like"/>
</dbReference>
<reference evidence="1 2" key="1">
    <citation type="submission" date="2023-07" db="EMBL/GenBank/DDBJ databases">
        <title>Sorghum-associated microbial communities from plants grown in Nebraska, USA.</title>
        <authorList>
            <person name="Schachtman D."/>
        </authorList>
    </citation>
    <scope>NUCLEOTIDE SEQUENCE [LARGE SCALE GENOMIC DNA]</scope>
    <source>
        <strain evidence="1 2">DS1316</strain>
    </source>
</reference>
<sequence length="358" mass="39285">MTHRDPPASATARYDAYLTRLSAAPEEHDLFNALRWLDALSQHAAPLGRAAHPRDEPLRLGQEPSLAFAASMIAAVRDAGAVPRVTIHGFGLFGPNGPLPHHLTEYAHERANAFDDRTMSAFADWFHHRLILLFYRAWADAQPVAGHDRPGRSRFDQYVASLIGRAVDSVETRGHAHAQYFHAGHWVRQTRNPEGLVQILRREFGVPVRIVEHVVHWTPISAPLRTTLHATAPTQRLGGGAVLGRAVRDAQSRFRIVLGPMPLGTYRTFLPGGTNAASLAHWVREYIGAEFAWELQLELAPDHVPALTLGREEGLGRSTWLGTRRSGAPAGDVVIDHATIRPAPRDAKDCAASAGSLD</sequence>
<protein>
    <submittedName>
        <fullName evidence="1">Type VI secretion system protein ImpH</fullName>
    </submittedName>
</protein>
<evidence type="ECO:0000313" key="2">
    <source>
        <dbReference type="Proteomes" id="UP001264340"/>
    </source>
</evidence>
<organism evidence="1 2">
    <name type="scientific">Paraburkholderia terricola</name>
    <dbReference type="NCBI Taxonomy" id="169427"/>
    <lineage>
        <taxon>Bacteria</taxon>
        <taxon>Pseudomonadati</taxon>
        <taxon>Pseudomonadota</taxon>
        <taxon>Betaproteobacteria</taxon>
        <taxon>Burkholderiales</taxon>
        <taxon>Burkholderiaceae</taxon>
        <taxon>Paraburkholderia</taxon>
    </lineage>
</organism>
<keyword evidence="2" id="KW-1185">Reference proteome</keyword>
<dbReference type="NCBIfam" id="TIGR03347">
    <property type="entry name" value="VI_chp_1"/>
    <property type="match status" value="1"/>
</dbReference>
<gene>
    <name evidence="1" type="ORF">J2804_006045</name>
</gene>